<dbReference type="AlphaFoldDB" id="K3YC75"/>
<dbReference type="EnsemblPlants" id="KQK96549">
    <property type="protein sequence ID" value="KQK96549"/>
    <property type="gene ID" value="SETIT_011819mg"/>
</dbReference>
<dbReference type="eggNOG" id="ENOG502R3E9">
    <property type="taxonomic scope" value="Eukaryota"/>
</dbReference>
<keyword evidence="3" id="KW-1185">Reference proteome</keyword>
<reference evidence="2" key="2">
    <citation type="submission" date="2018-08" db="UniProtKB">
        <authorList>
            <consortium name="EnsemblPlants"/>
        </authorList>
    </citation>
    <scope>IDENTIFICATION</scope>
    <source>
        <strain evidence="2">Yugu1</strain>
    </source>
</reference>
<dbReference type="Proteomes" id="UP000004995">
    <property type="component" value="Unassembled WGS sequence"/>
</dbReference>
<dbReference type="InParanoid" id="K3YC75"/>
<dbReference type="PANTHER" id="PTHR33170">
    <property type="entry name" value="DUF4283 DOMAIN-CONTAINING PROTEIN-RELATED"/>
    <property type="match status" value="1"/>
</dbReference>
<reference evidence="3" key="1">
    <citation type="journal article" date="2012" name="Nat. Biotechnol.">
        <title>Reference genome sequence of the model plant Setaria.</title>
        <authorList>
            <person name="Bennetzen J.L."/>
            <person name="Schmutz J."/>
            <person name="Wang H."/>
            <person name="Percifield R."/>
            <person name="Hawkins J."/>
            <person name="Pontaroli A.C."/>
            <person name="Estep M."/>
            <person name="Feng L."/>
            <person name="Vaughn J.N."/>
            <person name="Grimwood J."/>
            <person name="Jenkins J."/>
            <person name="Barry K."/>
            <person name="Lindquist E."/>
            <person name="Hellsten U."/>
            <person name="Deshpande S."/>
            <person name="Wang X."/>
            <person name="Wu X."/>
            <person name="Mitros T."/>
            <person name="Triplett J."/>
            <person name="Yang X."/>
            <person name="Ye C.Y."/>
            <person name="Mauro-Herrera M."/>
            <person name="Wang L."/>
            <person name="Li P."/>
            <person name="Sharma M."/>
            <person name="Sharma R."/>
            <person name="Ronald P.C."/>
            <person name="Panaud O."/>
            <person name="Kellogg E.A."/>
            <person name="Brutnell T.P."/>
            <person name="Doust A.N."/>
            <person name="Tuskan G.A."/>
            <person name="Rokhsar D."/>
            <person name="Devos K.M."/>
        </authorList>
    </citation>
    <scope>NUCLEOTIDE SEQUENCE [LARGE SCALE GENOMIC DNA]</scope>
    <source>
        <strain evidence="3">cv. Yugu1</strain>
    </source>
</reference>
<organism evidence="2 3">
    <name type="scientific">Setaria italica</name>
    <name type="common">Foxtail millet</name>
    <name type="synonym">Panicum italicum</name>
    <dbReference type="NCBI Taxonomy" id="4555"/>
    <lineage>
        <taxon>Eukaryota</taxon>
        <taxon>Viridiplantae</taxon>
        <taxon>Streptophyta</taxon>
        <taxon>Embryophyta</taxon>
        <taxon>Tracheophyta</taxon>
        <taxon>Spermatophyta</taxon>
        <taxon>Magnoliopsida</taxon>
        <taxon>Liliopsida</taxon>
        <taxon>Poales</taxon>
        <taxon>Poaceae</taxon>
        <taxon>PACMAD clade</taxon>
        <taxon>Panicoideae</taxon>
        <taxon>Panicodae</taxon>
        <taxon>Paniceae</taxon>
        <taxon>Cenchrinae</taxon>
        <taxon>Setaria</taxon>
    </lineage>
</organism>
<name>K3YC75_SETIT</name>
<feature type="region of interest" description="Disordered" evidence="1">
    <location>
        <begin position="243"/>
        <end position="364"/>
    </location>
</feature>
<feature type="compositionally biased region" description="Polar residues" evidence="1">
    <location>
        <begin position="355"/>
        <end position="364"/>
    </location>
</feature>
<dbReference type="EMBL" id="AGNK02004199">
    <property type="status" value="NOT_ANNOTATED_CDS"/>
    <property type="molecule type" value="Genomic_DNA"/>
</dbReference>
<feature type="compositionally biased region" description="Basic and acidic residues" evidence="1">
    <location>
        <begin position="53"/>
        <end position="66"/>
    </location>
</feature>
<feature type="compositionally biased region" description="Low complexity" evidence="1">
    <location>
        <begin position="567"/>
        <end position="578"/>
    </location>
</feature>
<dbReference type="Gramene" id="KQK96549">
    <property type="protein sequence ID" value="KQK96549"/>
    <property type="gene ID" value="SETIT_011819mg"/>
</dbReference>
<feature type="region of interest" description="Disordered" evidence="1">
    <location>
        <begin position="515"/>
        <end position="607"/>
    </location>
</feature>
<feature type="region of interest" description="Disordered" evidence="1">
    <location>
        <begin position="166"/>
        <end position="207"/>
    </location>
</feature>
<feature type="region of interest" description="Disordered" evidence="1">
    <location>
        <begin position="25"/>
        <end position="74"/>
    </location>
</feature>
<feature type="compositionally biased region" description="Polar residues" evidence="1">
    <location>
        <begin position="332"/>
        <end position="343"/>
    </location>
</feature>
<dbReference type="PANTHER" id="PTHR33170:SF41">
    <property type="entry name" value="CCHC-TYPE DOMAIN-CONTAINING PROTEIN"/>
    <property type="match status" value="1"/>
</dbReference>
<dbReference type="HOGENOM" id="CLU_450097_0_0_1"/>
<feature type="compositionally biased region" description="Polar residues" evidence="1">
    <location>
        <begin position="542"/>
        <end position="552"/>
    </location>
</feature>
<sequence length="607" mass="63784">MMYALGCTWVCVRWATRRRSTLAPRPLAATTSGGEANNGRHYDGGNIDSAINGRHDDGGGDARNDGGDINGGDVDDGNIDGAIRAHSTDYAECVEAATHAGLDVLEAYGSADGNEFSSHEATFAGLATGEVESSERNIDKTPKSSKSDADLCEDFWNEIGFPRGTRWWEHQDHGPSPSGPPVIEQSAATTPTAARTRNSTKRSCHPSLEGSVAAATNIDGGDVGGIHAAGAPIDTLIRALQPRHRTTPPPAPPAMAARQPAPPPTADARRAASTEPPKLATTKSSPPAGVGQTYGREHGPGHGDHQDGNGHGSAGQQQGAPTFRGRVETPGFGSNSVNQQGTNAHGPEQALPQHQAGTVDTGTSKAKKRPYCWRCSGDTVEGFKVDLDCIICNKKNSHISAKCPILKMPKPNATFFGFGKNEMGYLRMPEFDFKLQTPNPAPTALIKVTGGKLAAEVVQTELARLDHSGDFGGGHAYIQKKGVIRVLVGMLNRGLLPFSTDLVFGVEGYEVTFTPEANDLEPATPPPESNGQMDQDDPKSSGDGSLDNNNPDQVAKKQKNTGGASGSGSAPTATGPSPMHTTRELTLDTTSFSLGLISTREKRGVPR</sequence>
<evidence type="ECO:0000313" key="2">
    <source>
        <dbReference type="EnsemblPlants" id="KQK96549"/>
    </source>
</evidence>
<evidence type="ECO:0000256" key="1">
    <source>
        <dbReference type="SAM" id="MobiDB-lite"/>
    </source>
</evidence>
<feature type="compositionally biased region" description="Basic and acidic residues" evidence="1">
    <location>
        <begin position="295"/>
        <end position="308"/>
    </location>
</feature>
<protein>
    <submittedName>
        <fullName evidence="2">Uncharacterized protein</fullName>
    </submittedName>
</protein>
<evidence type="ECO:0000313" key="3">
    <source>
        <dbReference type="Proteomes" id="UP000004995"/>
    </source>
</evidence>
<proteinExistence type="predicted"/>
<accession>K3YC75</accession>
<feature type="compositionally biased region" description="Low complexity" evidence="1">
    <location>
        <begin position="187"/>
        <end position="197"/>
    </location>
</feature>